<dbReference type="Pfam" id="PF10123">
    <property type="entry name" value="Mu-like_Pro"/>
    <property type="match status" value="2"/>
</dbReference>
<dbReference type="InterPro" id="IPR012106">
    <property type="entry name" value="Phage_Mu_Gp1"/>
</dbReference>
<sequence>MDFETASCTMELPSGIVPEWVHLIPAGEFTGRDGRAFNIRSPKKVLAAFAANAMDLPIDYEHQSENSQTNGKPAPAAGWIKELDARGDGIWGRVEWTAKARQMLSEREYRFLSPVLVFNRETKEVVRLASAGLTNSPNLFLRALSRQEPPIMKTDFATKIKELLGLPADTEETSVLEALQKGANSLLDPARYVPVAQVQKLMGELADLKATAVEELAENRVAQAMRSGKLPPALEGWGIALCRQNPEAFQEFIDKTPPTYADMDKPVVTGLLPNGRRSPLGETERAICRNLGISEEDLRANLAKS</sequence>
<dbReference type="AlphaFoldDB" id="A0A212JNM9"/>
<reference evidence="1" key="1">
    <citation type="submission" date="2016-04" db="EMBL/GenBank/DDBJ databases">
        <authorList>
            <person name="Evans L.H."/>
            <person name="Alamgir A."/>
            <person name="Owens N."/>
            <person name="Weber N.D."/>
            <person name="Virtaneva K."/>
            <person name="Barbian K."/>
            <person name="Babar A."/>
            <person name="Rosenke K."/>
        </authorList>
    </citation>
    <scope>NUCLEOTIDE SEQUENCE</scope>
    <source>
        <strain evidence="1">86</strain>
    </source>
</reference>
<evidence type="ECO:0008006" key="2">
    <source>
        <dbReference type="Google" id="ProtNLM"/>
    </source>
</evidence>
<gene>
    <name evidence="1" type="ORF">KL86APRO_11371</name>
</gene>
<protein>
    <recommendedName>
        <fullName evidence="2">Mu-like prophage I protein</fullName>
    </recommendedName>
</protein>
<organism evidence="1">
    <name type="scientific">uncultured Alphaproteobacteria bacterium</name>
    <dbReference type="NCBI Taxonomy" id="91750"/>
    <lineage>
        <taxon>Bacteria</taxon>
        <taxon>Pseudomonadati</taxon>
        <taxon>Pseudomonadota</taxon>
        <taxon>Alphaproteobacteria</taxon>
        <taxon>environmental samples</taxon>
    </lineage>
</organism>
<dbReference type="PIRSF" id="PIRSF016624">
    <property type="entry name" value="Mu_prophg_I"/>
    <property type="match status" value="1"/>
</dbReference>
<accession>A0A212JNM9</accession>
<evidence type="ECO:0000313" key="1">
    <source>
        <dbReference type="EMBL" id="SBW01039.1"/>
    </source>
</evidence>
<name>A0A212JNM9_9PROT</name>
<proteinExistence type="predicted"/>
<dbReference type="EMBL" id="FLUO01000001">
    <property type="protein sequence ID" value="SBW01039.1"/>
    <property type="molecule type" value="Genomic_DNA"/>
</dbReference>